<sequence length="29" mass="3365">MAILLQQAVKQFECNIVHQPQTVPKRTDQ</sequence>
<evidence type="ECO:0000313" key="2">
    <source>
        <dbReference type="Proteomes" id="UP000015105"/>
    </source>
</evidence>
<dbReference type="EnsemblPlants" id="AET6Gv20566900.10">
    <property type="protein sequence ID" value="AET6Gv20566900.10"/>
    <property type="gene ID" value="AET6Gv20566900"/>
</dbReference>
<evidence type="ECO:0000313" key="1">
    <source>
        <dbReference type="EnsemblPlants" id="AET6Gv20566900.10"/>
    </source>
</evidence>
<dbReference type="Proteomes" id="UP000015105">
    <property type="component" value="Chromosome 6D"/>
</dbReference>
<dbReference type="Gramene" id="AET6Gv20566900.10">
    <property type="protein sequence ID" value="AET6Gv20566900.10"/>
    <property type="gene ID" value="AET6Gv20566900"/>
</dbReference>
<accession>A0A453P107</accession>
<reference evidence="2" key="2">
    <citation type="journal article" date="2017" name="Nat. Plants">
        <title>The Aegilops tauschii genome reveals multiple impacts of transposons.</title>
        <authorList>
            <person name="Zhao G."/>
            <person name="Zou C."/>
            <person name="Li K."/>
            <person name="Wang K."/>
            <person name="Li T."/>
            <person name="Gao L."/>
            <person name="Zhang X."/>
            <person name="Wang H."/>
            <person name="Yang Z."/>
            <person name="Liu X."/>
            <person name="Jiang W."/>
            <person name="Mao L."/>
            <person name="Kong X."/>
            <person name="Jiao Y."/>
            <person name="Jia J."/>
        </authorList>
    </citation>
    <scope>NUCLEOTIDE SEQUENCE [LARGE SCALE GENOMIC DNA]</scope>
    <source>
        <strain evidence="2">cv. AL8/78</strain>
    </source>
</reference>
<reference evidence="1" key="4">
    <citation type="submission" date="2019-03" db="UniProtKB">
        <authorList>
            <consortium name="EnsemblPlants"/>
        </authorList>
    </citation>
    <scope>IDENTIFICATION</scope>
</reference>
<organism evidence="1 2">
    <name type="scientific">Aegilops tauschii subsp. strangulata</name>
    <name type="common">Goatgrass</name>
    <dbReference type="NCBI Taxonomy" id="200361"/>
    <lineage>
        <taxon>Eukaryota</taxon>
        <taxon>Viridiplantae</taxon>
        <taxon>Streptophyta</taxon>
        <taxon>Embryophyta</taxon>
        <taxon>Tracheophyta</taxon>
        <taxon>Spermatophyta</taxon>
        <taxon>Magnoliopsida</taxon>
        <taxon>Liliopsida</taxon>
        <taxon>Poales</taxon>
        <taxon>Poaceae</taxon>
        <taxon>BOP clade</taxon>
        <taxon>Pooideae</taxon>
        <taxon>Triticodae</taxon>
        <taxon>Triticeae</taxon>
        <taxon>Triticinae</taxon>
        <taxon>Aegilops</taxon>
    </lineage>
</organism>
<proteinExistence type="predicted"/>
<dbReference type="AlphaFoldDB" id="A0A453P107"/>
<reference evidence="1" key="5">
    <citation type="journal article" date="2021" name="G3 (Bethesda)">
        <title>Aegilops tauschii genome assembly Aet v5.0 features greater sequence contiguity and improved annotation.</title>
        <authorList>
            <person name="Wang L."/>
            <person name="Zhu T."/>
            <person name="Rodriguez J.C."/>
            <person name="Deal K.R."/>
            <person name="Dubcovsky J."/>
            <person name="McGuire P.E."/>
            <person name="Lux T."/>
            <person name="Spannagl M."/>
            <person name="Mayer K.F.X."/>
            <person name="Baldrich P."/>
            <person name="Meyers B.C."/>
            <person name="Huo N."/>
            <person name="Gu Y.Q."/>
            <person name="Zhou H."/>
            <person name="Devos K.M."/>
            <person name="Bennetzen J.L."/>
            <person name="Unver T."/>
            <person name="Budak H."/>
            <person name="Gulick P.J."/>
            <person name="Galiba G."/>
            <person name="Kalapos B."/>
            <person name="Nelson D.R."/>
            <person name="Li P."/>
            <person name="You F.M."/>
            <person name="Luo M.C."/>
            <person name="Dvorak J."/>
        </authorList>
    </citation>
    <scope>NUCLEOTIDE SEQUENCE [LARGE SCALE GENOMIC DNA]</scope>
    <source>
        <strain evidence="1">cv. AL8/78</strain>
    </source>
</reference>
<keyword evidence="2" id="KW-1185">Reference proteome</keyword>
<reference evidence="2" key="1">
    <citation type="journal article" date="2014" name="Science">
        <title>Ancient hybridizations among the ancestral genomes of bread wheat.</title>
        <authorList>
            <consortium name="International Wheat Genome Sequencing Consortium,"/>
            <person name="Marcussen T."/>
            <person name="Sandve S.R."/>
            <person name="Heier L."/>
            <person name="Spannagl M."/>
            <person name="Pfeifer M."/>
            <person name="Jakobsen K.S."/>
            <person name="Wulff B.B."/>
            <person name="Steuernagel B."/>
            <person name="Mayer K.F."/>
            <person name="Olsen O.A."/>
        </authorList>
    </citation>
    <scope>NUCLEOTIDE SEQUENCE [LARGE SCALE GENOMIC DNA]</scope>
    <source>
        <strain evidence="2">cv. AL8/78</strain>
    </source>
</reference>
<name>A0A453P107_AEGTS</name>
<protein>
    <submittedName>
        <fullName evidence="1">Uncharacterized protein</fullName>
    </submittedName>
</protein>
<reference evidence="1" key="3">
    <citation type="journal article" date="2017" name="Nature">
        <title>Genome sequence of the progenitor of the wheat D genome Aegilops tauschii.</title>
        <authorList>
            <person name="Luo M.C."/>
            <person name="Gu Y.Q."/>
            <person name="Puiu D."/>
            <person name="Wang H."/>
            <person name="Twardziok S.O."/>
            <person name="Deal K.R."/>
            <person name="Huo N."/>
            <person name="Zhu T."/>
            <person name="Wang L."/>
            <person name="Wang Y."/>
            <person name="McGuire P.E."/>
            <person name="Liu S."/>
            <person name="Long H."/>
            <person name="Ramasamy R.K."/>
            <person name="Rodriguez J.C."/>
            <person name="Van S.L."/>
            <person name="Yuan L."/>
            <person name="Wang Z."/>
            <person name="Xia Z."/>
            <person name="Xiao L."/>
            <person name="Anderson O.D."/>
            <person name="Ouyang S."/>
            <person name="Liang Y."/>
            <person name="Zimin A.V."/>
            <person name="Pertea G."/>
            <person name="Qi P."/>
            <person name="Bennetzen J.L."/>
            <person name="Dai X."/>
            <person name="Dawson M.W."/>
            <person name="Muller H.G."/>
            <person name="Kugler K."/>
            <person name="Rivarola-Duarte L."/>
            <person name="Spannagl M."/>
            <person name="Mayer K.F.X."/>
            <person name="Lu F.H."/>
            <person name="Bevan M.W."/>
            <person name="Leroy P."/>
            <person name="Li P."/>
            <person name="You F.M."/>
            <person name="Sun Q."/>
            <person name="Liu Z."/>
            <person name="Lyons E."/>
            <person name="Wicker T."/>
            <person name="Salzberg S.L."/>
            <person name="Devos K.M."/>
            <person name="Dvorak J."/>
        </authorList>
    </citation>
    <scope>NUCLEOTIDE SEQUENCE [LARGE SCALE GENOMIC DNA]</scope>
    <source>
        <strain evidence="1">cv. AL8/78</strain>
    </source>
</reference>